<sequence length="74" mass="8029">MLLRFEVGPSKKLGVEHSNQAASSENVLSRASVRQLALDFLRPSALGGATGHWKLVPHRSGAAFSAVRYCSMYI</sequence>
<keyword evidence="2" id="KW-1185">Reference proteome</keyword>
<accession>A0AAN8MY75</accession>
<gene>
    <name evidence="1" type="ORF">TWF718_004884</name>
</gene>
<reference evidence="1 2" key="1">
    <citation type="submission" date="2019-10" db="EMBL/GenBank/DDBJ databases">
        <authorList>
            <person name="Palmer J.M."/>
        </authorList>
    </citation>
    <scope>NUCLEOTIDE SEQUENCE [LARGE SCALE GENOMIC DNA]</scope>
    <source>
        <strain evidence="1 2">TWF718</strain>
    </source>
</reference>
<organism evidence="1 2">
    <name type="scientific">Orbilia javanica</name>
    <dbReference type="NCBI Taxonomy" id="47235"/>
    <lineage>
        <taxon>Eukaryota</taxon>
        <taxon>Fungi</taxon>
        <taxon>Dikarya</taxon>
        <taxon>Ascomycota</taxon>
        <taxon>Pezizomycotina</taxon>
        <taxon>Orbiliomycetes</taxon>
        <taxon>Orbiliales</taxon>
        <taxon>Orbiliaceae</taxon>
        <taxon>Orbilia</taxon>
    </lineage>
</organism>
<comment type="caution">
    <text evidence="1">The sequence shown here is derived from an EMBL/GenBank/DDBJ whole genome shotgun (WGS) entry which is preliminary data.</text>
</comment>
<dbReference type="AlphaFoldDB" id="A0AAN8MY75"/>
<evidence type="ECO:0000313" key="1">
    <source>
        <dbReference type="EMBL" id="KAK6351737.1"/>
    </source>
</evidence>
<protein>
    <submittedName>
        <fullName evidence="1">Uncharacterized protein</fullName>
    </submittedName>
</protein>
<name>A0AAN8MY75_9PEZI</name>
<dbReference type="Proteomes" id="UP001313282">
    <property type="component" value="Unassembled WGS sequence"/>
</dbReference>
<evidence type="ECO:0000313" key="2">
    <source>
        <dbReference type="Proteomes" id="UP001313282"/>
    </source>
</evidence>
<dbReference type="EMBL" id="JAVHNR010000002">
    <property type="protein sequence ID" value="KAK6351737.1"/>
    <property type="molecule type" value="Genomic_DNA"/>
</dbReference>
<proteinExistence type="predicted"/>